<evidence type="ECO:0000259" key="4">
    <source>
        <dbReference type="SMART" id="SM00247"/>
    </source>
</evidence>
<organism evidence="5 6">
    <name type="scientific">Eptatretus burgeri</name>
    <name type="common">Inshore hagfish</name>
    <dbReference type="NCBI Taxonomy" id="7764"/>
    <lineage>
        <taxon>Eukaryota</taxon>
        <taxon>Metazoa</taxon>
        <taxon>Chordata</taxon>
        <taxon>Craniata</taxon>
        <taxon>Vertebrata</taxon>
        <taxon>Cyclostomata</taxon>
        <taxon>Myxini</taxon>
        <taxon>Myxiniformes</taxon>
        <taxon>Myxinidae</taxon>
        <taxon>Eptatretinae</taxon>
        <taxon>Eptatretus</taxon>
    </lineage>
</organism>
<dbReference type="InterPro" id="IPR001064">
    <property type="entry name" value="Beta/gamma_crystallin"/>
</dbReference>
<proteinExistence type="inferred from homology"/>
<feature type="compositionally biased region" description="Low complexity" evidence="3">
    <location>
        <begin position="11"/>
        <end position="27"/>
    </location>
</feature>
<comment type="similarity">
    <text evidence="1">Belongs to the beta/gamma-crystallin family.</text>
</comment>
<dbReference type="AlphaFoldDB" id="A0A8C4WXP8"/>
<feature type="domain" description="Beta/gamma crystallin 'Greek key'" evidence="4">
    <location>
        <begin position="128"/>
        <end position="210"/>
    </location>
</feature>
<dbReference type="GO" id="GO:0005212">
    <property type="term" value="F:structural constituent of eye lens"/>
    <property type="evidence" value="ECO:0007669"/>
    <property type="project" value="TreeGrafter"/>
</dbReference>
<reference evidence="5" key="1">
    <citation type="submission" date="2025-08" db="UniProtKB">
        <authorList>
            <consortium name="Ensembl"/>
        </authorList>
    </citation>
    <scope>IDENTIFICATION</scope>
</reference>
<dbReference type="Pfam" id="PF00030">
    <property type="entry name" value="Crystall"/>
    <property type="match status" value="2"/>
</dbReference>
<evidence type="ECO:0000313" key="6">
    <source>
        <dbReference type="Proteomes" id="UP000694388"/>
    </source>
</evidence>
<name>A0A8C4WXP8_EPTBU</name>
<sequence length="226" mass="25515">PRVTRAHDTAHAANAPRAPHHAGAPMPTTLTRPSIGPWPTAADSPDAGVPTQRYSLFAATLPAHAAFFEMDNFQGRCLEVSWKCQNMAEREFQPVRYISVDCGPSNWTCFQRAHTNSSMISQDTGKHKISLFKIVGFQGGKMEIVDNDVLSLWLYGFQDRVASVKVSGGVWFGYHYPGYRGSQCVFEIYHYSHFNEWDVHQAQMQSVRRVQDQQWYSCSRLALTAK</sequence>
<dbReference type="Ensembl" id="ENSEBUT00000018534.1">
    <property type="protein sequence ID" value="ENSEBUP00000017958.1"/>
    <property type="gene ID" value="ENSEBUG00000011215.1"/>
</dbReference>
<dbReference type="PANTHER" id="PTHR11818:SF42">
    <property type="entry name" value="VOLTAGE-GATED HYDROGEN CHANNEL 1"/>
    <property type="match status" value="1"/>
</dbReference>
<dbReference type="SUPFAM" id="SSF49695">
    <property type="entry name" value="gamma-Crystallin-like"/>
    <property type="match status" value="1"/>
</dbReference>
<reference evidence="5" key="2">
    <citation type="submission" date="2025-09" db="UniProtKB">
        <authorList>
            <consortium name="Ensembl"/>
        </authorList>
    </citation>
    <scope>IDENTIFICATION</scope>
</reference>
<dbReference type="GO" id="GO:0002088">
    <property type="term" value="P:lens development in camera-type eye"/>
    <property type="evidence" value="ECO:0007669"/>
    <property type="project" value="TreeGrafter"/>
</dbReference>
<dbReference type="InterPro" id="IPR011024">
    <property type="entry name" value="G_crystallin-like"/>
</dbReference>
<protein>
    <submittedName>
        <fullName evidence="5">Crystallin, beta B3</fullName>
    </submittedName>
</protein>
<accession>A0A8C4WXP8</accession>
<dbReference type="OMA" id="EGCYTMA"/>
<dbReference type="Gene3D" id="2.60.20.10">
    <property type="entry name" value="Crystallins"/>
    <property type="match status" value="2"/>
</dbReference>
<dbReference type="InterPro" id="IPR050252">
    <property type="entry name" value="Beta/Gamma-Crystallin"/>
</dbReference>
<dbReference type="GO" id="GO:0007601">
    <property type="term" value="P:visual perception"/>
    <property type="evidence" value="ECO:0007669"/>
    <property type="project" value="TreeGrafter"/>
</dbReference>
<evidence type="ECO:0000256" key="2">
    <source>
        <dbReference type="ARBA" id="ARBA00022737"/>
    </source>
</evidence>
<dbReference type="PANTHER" id="PTHR11818">
    <property type="entry name" value="BETA/GAMMA CRYSTALLIN"/>
    <property type="match status" value="1"/>
</dbReference>
<evidence type="ECO:0000313" key="5">
    <source>
        <dbReference type="Ensembl" id="ENSEBUP00000017958.1"/>
    </source>
</evidence>
<dbReference type="GeneTree" id="ENSGT00940000158425"/>
<keyword evidence="6" id="KW-1185">Reference proteome</keyword>
<feature type="region of interest" description="Disordered" evidence="3">
    <location>
        <begin position="1"/>
        <end position="46"/>
    </location>
</feature>
<evidence type="ECO:0000256" key="1">
    <source>
        <dbReference type="ARBA" id="ARBA00009646"/>
    </source>
</evidence>
<keyword evidence="2" id="KW-0677">Repeat</keyword>
<evidence type="ECO:0000256" key="3">
    <source>
        <dbReference type="SAM" id="MobiDB-lite"/>
    </source>
</evidence>
<feature type="compositionally biased region" description="Basic and acidic residues" evidence="3">
    <location>
        <begin position="1"/>
        <end position="10"/>
    </location>
</feature>
<dbReference type="Proteomes" id="UP000694388">
    <property type="component" value="Unplaced"/>
</dbReference>
<dbReference type="SMART" id="SM00247">
    <property type="entry name" value="XTALbg"/>
    <property type="match status" value="1"/>
</dbReference>